<dbReference type="InterPro" id="IPR009057">
    <property type="entry name" value="Homeodomain-like_sf"/>
</dbReference>
<keyword evidence="3" id="KW-1185">Reference proteome</keyword>
<feature type="domain" description="Transposase IS204/IS1001/IS1096/IS1165 helix-turn-helix" evidence="1">
    <location>
        <begin position="3"/>
        <end position="36"/>
    </location>
</feature>
<dbReference type="InterPro" id="IPR036388">
    <property type="entry name" value="WH-like_DNA-bd_sf"/>
</dbReference>
<dbReference type="RefSeq" id="WP_143773782.1">
    <property type="nucleotide sequence ID" value="NZ_LT906434.1"/>
</dbReference>
<evidence type="ECO:0000259" key="1">
    <source>
        <dbReference type="Pfam" id="PF13542"/>
    </source>
</evidence>
<dbReference type="EMBL" id="MTBM01000001">
    <property type="protein sequence ID" value="OSI11648.1"/>
    <property type="molecule type" value="Genomic_DNA"/>
</dbReference>
<dbReference type="InterPro" id="IPR032877">
    <property type="entry name" value="Transposase_HTH"/>
</dbReference>
<name>A0ABX3WHM7_9NEIS</name>
<dbReference type="SUPFAM" id="SSF46689">
    <property type="entry name" value="Homeodomain-like"/>
    <property type="match status" value="1"/>
</dbReference>
<gene>
    <name evidence="2" type="ORF">BWD10_01285</name>
</gene>
<evidence type="ECO:0000313" key="2">
    <source>
        <dbReference type="EMBL" id="OSI11648.1"/>
    </source>
</evidence>
<accession>A0ABX3WHM7</accession>
<dbReference type="Gene3D" id="1.10.10.10">
    <property type="entry name" value="Winged helix-like DNA-binding domain superfamily/Winged helix DNA-binding domain"/>
    <property type="match status" value="1"/>
</dbReference>
<protein>
    <recommendedName>
        <fullName evidence="1">Transposase IS204/IS1001/IS1096/IS1165 helix-turn-helix domain-containing protein</fullName>
    </recommendedName>
</protein>
<comment type="caution">
    <text evidence="2">The sequence shown here is derived from an EMBL/GenBank/DDBJ whole genome shotgun (WGS) entry which is preliminary data.</text>
</comment>
<evidence type="ECO:0000313" key="3">
    <source>
        <dbReference type="Proteomes" id="UP000193466"/>
    </source>
</evidence>
<sequence>MIYSTDFRQFALAKLAQGISIRKVARELGISPNTVHK</sequence>
<dbReference type="Pfam" id="PF13542">
    <property type="entry name" value="HTH_Tnp_ISL3"/>
    <property type="match status" value="1"/>
</dbReference>
<reference evidence="2 3" key="1">
    <citation type="submission" date="2017-01" db="EMBL/GenBank/DDBJ databases">
        <authorList>
            <person name="Wolfgang W.J."/>
            <person name="Cole J."/>
            <person name="Wroblewski D."/>
            <person name="Mcginnis J."/>
            <person name="Musser K.A."/>
        </authorList>
    </citation>
    <scope>NUCLEOTIDE SEQUENCE [LARGE SCALE GENOMIC DNA]</scope>
    <source>
        <strain evidence="2 3">DSM 21643</strain>
    </source>
</reference>
<dbReference type="Proteomes" id="UP000193466">
    <property type="component" value="Unassembled WGS sequence"/>
</dbReference>
<proteinExistence type="predicted"/>
<organism evidence="2 3">
    <name type="scientific">Neisseria zoodegmatis</name>
    <dbReference type="NCBI Taxonomy" id="326523"/>
    <lineage>
        <taxon>Bacteria</taxon>
        <taxon>Pseudomonadati</taxon>
        <taxon>Pseudomonadota</taxon>
        <taxon>Betaproteobacteria</taxon>
        <taxon>Neisseriales</taxon>
        <taxon>Neisseriaceae</taxon>
        <taxon>Neisseria</taxon>
    </lineage>
</organism>